<feature type="domain" description="FecR protein" evidence="1">
    <location>
        <begin position="145"/>
        <end position="238"/>
    </location>
</feature>
<dbReference type="InterPro" id="IPR012373">
    <property type="entry name" value="Ferrdict_sens_TM"/>
</dbReference>
<dbReference type="PANTHER" id="PTHR30273:SF2">
    <property type="entry name" value="PROTEIN FECR"/>
    <property type="match status" value="1"/>
</dbReference>
<dbReference type="GO" id="GO:0016989">
    <property type="term" value="F:sigma factor antagonist activity"/>
    <property type="evidence" value="ECO:0007669"/>
    <property type="project" value="TreeGrafter"/>
</dbReference>
<organism evidence="3 4">
    <name type="scientific">Corticimicrobacter populi</name>
    <dbReference type="NCBI Taxonomy" id="2175229"/>
    <lineage>
        <taxon>Bacteria</taxon>
        <taxon>Pseudomonadati</taxon>
        <taxon>Pseudomonadota</taxon>
        <taxon>Betaproteobacteria</taxon>
        <taxon>Burkholderiales</taxon>
        <taxon>Alcaligenaceae</taxon>
        <taxon>Corticimicrobacter</taxon>
    </lineage>
</organism>
<evidence type="ECO:0000259" key="1">
    <source>
        <dbReference type="Pfam" id="PF04773"/>
    </source>
</evidence>
<gene>
    <name evidence="3" type="ORF">DD235_01500</name>
</gene>
<dbReference type="Pfam" id="PF04773">
    <property type="entry name" value="FecR"/>
    <property type="match status" value="1"/>
</dbReference>
<protein>
    <submittedName>
        <fullName evidence="3">Peptide ABC transporter substrate-binding protein</fullName>
    </submittedName>
</protein>
<evidence type="ECO:0000313" key="4">
    <source>
        <dbReference type="Proteomes" id="UP000245212"/>
    </source>
</evidence>
<name>A0A2V1K7D6_9BURK</name>
<dbReference type="Proteomes" id="UP000245212">
    <property type="component" value="Unassembled WGS sequence"/>
</dbReference>
<dbReference type="Gene3D" id="2.60.120.1440">
    <property type="match status" value="1"/>
</dbReference>
<evidence type="ECO:0000259" key="2">
    <source>
        <dbReference type="Pfam" id="PF16220"/>
    </source>
</evidence>
<comment type="caution">
    <text evidence="3">The sequence shown here is derived from an EMBL/GenBank/DDBJ whole genome shotgun (WGS) entry which is preliminary data.</text>
</comment>
<dbReference type="PIRSF" id="PIRSF018266">
    <property type="entry name" value="FecR"/>
    <property type="match status" value="1"/>
</dbReference>
<dbReference type="AlphaFoldDB" id="A0A2V1K7D6"/>
<dbReference type="EMBL" id="QETA01000001">
    <property type="protein sequence ID" value="PWF24882.1"/>
    <property type="molecule type" value="Genomic_DNA"/>
</dbReference>
<accession>A0A2V1K7D6</accession>
<evidence type="ECO:0000313" key="3">
    <source>
        <dbReference type="EMBL" id="PWF24882.1"/>
    </source>
</evidence>
<dbReference type="InterPro" id="IPR032623">
    <property type="entry name" value="FecR_N"/>
</dbReference>
<reference evidence="4" key="1">
    <citation type="submission" date="2018-05" db="EMBL/GenBank/DDBJ databases">
        <authorList>
            <person name="Li Y."/>
        </authorList>
    </citation>
    <scope>NUCLEOTIDE SEQUENCE [LARGE SCALE GENOMIC DNA]</scope>
    <source>
        <strain evidence="4">3d-2-2</strain>
    </source>
</reference>
<keyword evidence="4" id="KW-1185">Reference proteome</keyword>
<sequence length="358" mass="39964">MLPRGWPARALIVQDMGNDRRMVHAVAARTGGSGGGSPQALEEAIAWMVRLQSHDDDTTRTGCAQWRAADPEHEQAWLQLSDLTDQWPVLPAMPAGIASAAVDLALARKQRRHAFKLLGLTGIGIGAWLTVRQTADWRHWRADHTASRGERRRIVLEDGTQLFLNTATSVALDFRPDSRRILLQEGEIYLETGSDAGQSGYRPLSVRSRSGEFVALGTRFLVRQEPNFALLQVDEGRVALNGHVHADGTPLIAHPGQRYRVSAQGARVVSDAEAKTLALAGWIDGVLEVHDMRLADFVDEAERYRRGWISCDPAVAEWRLSGVFRLDDMDEVLRSLQRTLPIRIEVRWGYWVRIHPKG</sequence>
<dbReference type="PANTHER" id="PTHR30273">
    <property type="entry name" value="PERIPLASMIC SIGNAL SENSOR AND SIGMA FACTOR ACTIVATOR FECR-RELATED"/>
    <property type="match status" value="1"/>
</dbReference>
<feature type="domain" description="FecR N-terminal" evidence="2">
    <location>
        <begin position="42"/>
        <end position="82"/>
    </location>
</feature>
<dbReference type="InterPro" id="IPR006860">
    <property type="entry name" value="FecR"/>
</dbReference>
<dbReference type="Pfam" id="PF16220">
    <property type="entry name" value="DUF4880"/>
    <property type="match status" value="1"/>
</dbReference>
<proteinExistence type="predicted"/>